<dbReference type="FunFam" id="3.40.190.10:FF:000034">
    <property type="entry name" value="Chorismate mutase/prephenate dehydratase"/>
    <property type="match status" value="1"/>
</dbReference>
<dbReference type="Proteomes" id="UP000664521">
    <property type="component" value="Unassembled WGS sequence"/>
</dbReference>
<organism evidence="11 12">
    <name type="scientific">Heterodermia speciosa</name>
    <dbReference type="NCBI Taxonomy" id="116794"/>
    <lineage>
        <taxon>Eukaryota</taxon>
        <taxon>Fungi</taxon>
        <taxon>Dikarya</taxon>
        <taxon>Ascomycota</taxon>
        <taxon>Pezizomycotina</taxon>
        <taxon>Lecanoromycetes</taxon>
        <taxon>OSLEUM clade</taxon>
        <taxon>Lecanoromycetidae</taxon>
        <taxon>Caliciales</taxon>
        <taxon>Physciaceae</taxon>
        <taxon>Heterodermia</taxon>
    </lineage>
</organism>
<dbReference type="Pfam" id="PF01842">
    <property type="entry name" value="ACT"/>
    <property type="match status" value="1"/>
</dbReference>
<dbReference type="CDD" id="cd13532">
    <property type="entry name" value="PBP2_PDT_like"/>
    <property type="match status" value="1"/>
</dbReference>
<evidence type="ECO:0000256" key="7">
    <source>
        <dbReference type="ARBA" id="ARBA00047848"/>
    </source>
</evidence>
<dbReference type="PIRSF" id="PIRSF001500">
    <property type="entry name" value="Chor_mut_pdt_Ppr"/>
    <property type="match status" value="1"/>
</dbReference>
<keyword evidence="6" id="KW-0456">Lyase</keyword>
<dbReference type="InterPro" id="IPR002912">
    <property type="entry name" value="ACT_dom"/>
</dbReference>
<proteinExistence type="predicted"/>
<evidence type="ECO:0000256" key="4">
    <source>
        <dbReference type="ARBA" id="ARBA00023141"/>
    </source>
</evidence>
<dbReference type="SUPFAM" id="SSF55021">
    <property type="entry name" value="ACT-like"/>
    <property type="match status" value="1"/>
</dbReference>
<evidence type="ECO:0000256" key="8">
    <source>
        <dbReference type="SAM" id="MobiDB-lite"/>
    </source>
</evidence>
<evidence type="ECO:0000313" key="11">
    <source>
        <dbReference type="EMBL" id="CAF9911729.1"/>
    </source>
</evidence>
<name>A0A8H3EUM1_9LECA</name>
<evidence type="ECO:0000256" key="5">
    <source>
        <dbReference type="ARBA" id="ARBA00023222"/>
    </source>
</evidence>
<evidence type="ECO:0000256" key="3">
    <source>
        <dbReference type="ARBA" id="ARBA00022605"/>
    </source>
</evidence>
<dbReference type="InterPro" id="IPR045865">
    <property type="entry name" value="ACT-like_dom_sf"/>
</dbReference>
<keyword evidence="4" id="KW-0057">Aromatic amino acid biosynthesis</keyword>
<keyword evidence="3" id="KW-0028">Amino-acid biosynthesis</keyword>
<dbReference type="GO" id="GO:0004664">
    <property type="term" value="F:prephenate dehydratase activity"/>
    <property type="evidence" value="ECO:0007669"/>
    <property type="project" value="UniProtKB-EC"/>
</dbReference>
<feature type="domain" description="ACT" evidence="10">
    <location>
        <begin position="279"/>
        <end position="360"/>
    </location>
</feature>
<dbReference type="PROSITE" id="PS51171">
    <property type="entry name" value="PREPHENATE_DEHYDR_3"/>
    <property type="match status" value="1"/>
</dbReference>
<evidence type="ECO:0000259" key="9">
    <source>
        <dbReference type="PROSITE" id="PS51171"/>
    </source>
</evidence>
<dbReference type="Gene3D" id="3.30.70.260">
    <property type="match status" value="1"/>
</dbReference>
<feature type="domain" description="Prephenate dehydratase" evidence="9">
    <location>
        <begin position="9"/>
        <end position="251"/>
    </location>
</feature>
<keyword evidence="12" id="KW-1185">Reference proteome</keyword>
<comment type="pathway">
    <text evidence="1">Amino-acid biosynthesis; L-phenylalanine biosynthesis; phenylpyruvate from prephenate: step 1/1.</text>
</comment>
<feature type="compositionally biased region" description="Polar residues" evidence="8">
    <location>
        <begin position="137"/>
        <end position="147"/>
    </location>
</feature>
<protein>
    <recommendedName>
        <fullName evidence="2">prephenate dehydratase</fullName>
        <ecNumber evidence="2">4.2.1.51</ecNumber>
    </recommendedName>
</protein>
<dbReference type="PANTHER" id="PTHR21022">
    <property type="entry name" value="PREPHENATE DEHYDRATASE P PROTEIN"/>
    <property type="match status" value="1"/>
</dbReference>
<evidence type="ECO:0000313" key="12">
    <source>
        <dbReference type="Proteomes" id="UP000664521"/>
    </source>
</evidence>
<dbReference type="AlphaFoldDB" id="A0A8H3EUM1"/>
<dbReference type="EC" id="4.2.1.51" evidence="2"/>
<dbReference type="CDD" id="cd04905">
    <property type="entry name" value="ACT_CM-PDT"/>
    <property type="match status" value="1"/>
</dbReference>
<keyword evidence="5" id="KW-0584">Phenylalanine biosynthesis</keyword>
<dbReference type="GO" id="GO:0005737">
    <property type="term" value="C:cytoplasm"/>
    <property type="evidence" value="ECO:0007669"/>
    <property type="project" value="TreeGrafter"/>
</dbReference>
<gene>
    <name evidence="11" type="primary">PHA2</name>
    <name evidence="11" type="ORF">HETSPECPRED_000428</name>
</gene>
<accession>A0A8H3EUM1</accession>
<dbReference type="GO" id="GO:0009094">
    <property type="term" value="P:L-phenylalanine biosynthetic process"/>
    <property type="evidence" value="ECO:0007669"/>
    <property type="project" value="UniProtKB-UniPathway"/>
</dbReference>
<comment type="caution">
    <text evidence="11">The sequence shown here is derived from an EMBL/GenBank/DDBJ whole genome shotgun (WGS) entry which is preliminary data.</text>
</comment>
<dbReference type="PROSITE" id="PS51671">
    <property type="entry name" value="ACT"/>
    <property type="match status" value="1"/>
</dbReference>
<dbReference type="UniPathway" id="UPA00121">
    <property type="reaction ID" value="UER00345"/>
</dbReference>
<dbReference type="Gene3D" id="3.40.190.10">
    <property type="entry name" value="Periplasmic binding protein-like II"/>
    <property type="match status" value="2"/>
</dbReference>
<feature type="region of interest" description="Disordered" evidence="8">
    <location>
        <begin position="133"/>
        <end position="159"/>
    </location>
</feature>
<comment type="catalytic activity">
    <reaction evidence="7">
        <text>prephenate + H(+) = 3-phenylpyruvate + CO2 + H2O</text>
        <dbReference type="Rhea" id="RHEA:21648"/>
        <dbReference type="ChEBI" id="CHEBI:15377"/>
        <dbReference type="ChEBI" id="CHEBI:15378"/>
        <dbReference type="ChEBI" id="CHEBI:16526"/>
        <dbReference type="ChEBI" id="CHEBI:18005"/>
        <dbReference type="ChEBI" id="CHEBI:29934"/>
        <dbReference type="EC" id="4.2.1.51"/>
    </reaction>
</comment>
<dbReference type="InterPro" id="IPR008242">
    <property type="entry name" value="Chor_mutase/pphenate_deHydtase"/>
</dbReference>
<dbReference type="Pfam" id="PF00800">
    <property type="entry name" value="PDT"/>
    <property type="match status" value="1"/>
</dbReference>
<dbReference type="OrthoDB" id="983542at2759"/>
<reference evidence="11" key="1">
    <citation type="submission" date="2021-03" db="EMBL/GenBank/DDBJ databases">
        <authorList>
            <person name="Tagirdzhanova G."/>
        </authorList>
    </citation>
    <scope>NUCLEOTIDE SEQUENCE</scope>
</reference>
<dbReference type="InterPro" id="IPR001086">
    <property type="entry name" value="Preph_deHydtase"/>
</dbReference>
<evidence type="ECO:0000259" key="10">
    <source>
        <dbReference type="PROSITE" id="PS51671"/>
    </source>
</evidence>
<evidence type="ECO:0000256" key="2">
    <source>
        <dbReference type="ARBA" id="ARBA00013147"/>
    </source>
</evidence>
<evidence type="ECO:0000256" key="1">
    <source>
        <dbReference type="ARBA" id="ARBA00004741"/>
    </source>
</evidence>
<dbReference type="PANTHER" id="PTHR21022:SF19">
    <property type="entry name" value="PREPHENATE DEHYDRATASE-RELATED"/>
    <property type="match status" value="1"/>
</dbReference>
<dbReference type="SUPFAM" id="SSF53850">
    <property type="entry name" value="Periplasmic binding protein-like II"/>
    <property type="match status" value="1"/>
</dbReference>
<sequence>MAINPIKTKVAYLGPPSSYTHQVVYTLRASGLLNSPYNVSCTYRQQAALGTFDSNDTILEPQNSIHDIFSAVQSSSVTYGVVPFENSTNGSVVYTLDLLIDLEHQSTSIKVCGEAYMDVHHCLLGHIGRTHHIHGDPTSSSDGSRTPTIDVPHPNPARAQPLKDLRHIKRIYSHPQAFGQCEAFLSTYLKGIERQEVSSTSKAAEVVAADQSRSTAAISSKLAAEIHGLSLLAEGIEDSEDNTTRFLILCNPDERVHSSSTDYSFNRQLSSPMSYKSLVAFKVNHQSSGALAKALAVFGDHGVNLTSINSRPSREHPWHYVFLIEFEGKREADGSGKVNAALEALIGPTQGQWKFLGSWVDKMSKASKASTTPS</sequence>
<dbReference type="EMBL" id="CAJPDS010000010">
    <property type="protein sequence ID" value="CAF9911729.1"/>
    <property type="molecule type" value="Genomic_DNA"/>
</dbReference>
<evidence type="ECO:0000256" key="6">
    <source>
        <dbReference type="ARBA" id="ARBA00023239"/>
    </source>
</evidence>